<reference evidence="4" key="1">
    <citation type="submission" date="2021-02" db="EMBL/GenBank/DDBJ databases">
        <title>Psilocybe cubensis genome.</title>
        <authorList>
            <person name="Mckernan K.J."/>
            <person name="Crawford S."/>
            <person name="Trippe A."/>
            <person name="Kane L.T."/>
            <person name="Mclaughlin S."/>
        </authorList>
    </citation>
    <scope>NUCLEOTIDE SEQUENCE [LARGE SCALE GENOMIC DNA]</scope>
    <source>
        <strain evidence="4">MGC-MH-2018</strain>
    </source>
</reference>
<proteinExistence type="inferred from homology"/>
<dbReference type="PROSITE" id="PS00061">
    <property type="entry name" value="ADH_SHORT"/>
    <property type="match status" value="1"/>
</dbReference>
<dbReference type="InterPro" id="IPR002347">
    <property type="entry name" value="SDR_fam"/>
</dbReference>
<dbReference type="Pfam" id="PF00106">
    <property type="entry name" value="adh_short"/>
    <property type="match status" value="1"/>
</dbReference>
<evidence type="ECO:0000256" key="1">
    <source>
        <dbReference type="ARBA" id="ARBA00006484"/>
    </source>
</evidence>
<dbReference type="Pfam" id="PF13561">
    <property type="entry name" value="adh_short_C2"/>
    <property type="match status" value="1"/>
</dbReference>
<comment type="caution">
    <text evidence="4">The sequence shown here is derived from an EMBL/GenBank/DDBJ whole genome shotgun (WGS) entry which is preliminary data.</text>
</comment>
<dbReference type="GO" id="GO:0016616">
    <property type="term" value="F:oxidoreductase activity, acting on the CH-OH group of donors, NAD or NADP as acceptor"/>
    <property type="evidence" value="ECO:0007669"/>
    <property type="project" value="TreeGrafter"/>
</dbReference>
<dbReference type="InterPro" id="IPR020904">
    <property type="entry name" value="Sc_DH/Rdtase_CS"/>
</dbReference>
<dbReference type="PANTHER" id="PTHR42760:SF121">
    <property type="entry name" value="3-OXOACYL-(ACYL-CARRIER-PROTEIN) REDUCTASE"/>
    <property type="match status" value="1"/>
</dbReference>
<gene>
    <name evidence="4" type="ORF">JR316_012817</name>
</gene>
<name>A0A8H8CE20_PSICU</name>
<dbReference type="AlphaFoldDB" id="A0A8H8CE20"/>
<dbReference type="Gene3D" id="3.40.50.720">
    <property type="entry name" value="NAD(P)-binding Rossmann-like Domain"/>
    <property type="match status" value="1"/>
</dbReference>
<evidence type="ECO:0000256" key="2">
    <source>
        <dbReference type="ARBA" id="ARBA00022857"/>
    </source>
</evidence>
<evidence type="ECO:0000313" key="4">
    <source>
        <dbReference type="EMBL" id="KAG5162156.1"/>
    </source>
</evidence>
<sequence length="275" mass="28882">MSAEVARVAIVTGAAQGIGKSIALRLAEDGLDVVVNDIPSKSSELDSVKAAVEAKGRKSLAVVGDISSEADVIALVEKTVSALGGLDVMVANAGILFPTPLVDLPVSEWDRIFNINARGTFLCYRHAAKQMIKQGRGGRIIGAASSASKQGIANLGHYSASKFAVRGLTQSAGKEIYVKILSDNLKLYSALEWGAHKITVNSYAPSTVETPMVDNFVSSVGAPRDAFYAGQSQLSAVGYHGQPEYIADLVSFLASKGSHHITGQTINIDGGKFFD</sequence>
<dbReference type="PRINTS" id="PR00080">
    <property type="entry name" value="SDRFAMILY"/>
</dbReference>
<comment type="similarity">
    <text evidence="1 3">Belongs to the short-chain dehydrogenases/reductases (SDR) family.</text>
</comment>
<organism evidence="4">
    <name type="scientific">Psilocybe cubensis</name>
    <name type="common">Psychedelic mushroom</name>
    <name type="synonym">Stropharia cubensis</name>
    <dbReference type="NCBI Taxonomy" id="181762"/>
    <lineage>
        <taxon>Eukaryota</taxon>
        <taxon>Fungi</taxon>
        <taxon>Dikarya</taxon>
        <taxon>Basidiomycota</taxon>
        <taxon>Agaricomycotina</taxon>
        <taxon>Agaricomycetes</taxon>
        <taxon>Agaricomycetidae</taxon>
        <taxon>Agaricales</taxon>
        <taxon>Agaricineae</taxon>
        <taxon>Strophariaceae</taxon>
        <taxon>Psilocybe</taxon>
    </lineage>
</organism>
<accession>A0A8H8CE20</accession>
<dbReference type="EMBL" id="JAFIQS010000020">
    <property type="protein sequence ID" value="KAG5162156.1"/>
    <property type="molecule type" value="Genomic_DNA"/>
</dbReference>
<keyword evidence="2" id="KW-0521">NADP</keyword>
<dbReference type="SUPFAM" id="SSF51735">
    <property type="entry name" value="NAD(P)-binding Rossmann-fold domains"/>
    <property type="match status" value="1"/>
</dbReference>
<dbReference type="FunFam" id="3.40.50.720:FF:000084">
    <property type="entry name" value="Short-chain dehydrogenase reductase"/>
    <property type="match status" value="1"/>
</dbReference>
<protein>
    <submittedName>
        <fullName evidence="4">Uncharacterized protein</fullName>
    </submittedName>
</protein>
<evidence type="ECO:0000256" key="3">
    <source>
        <dbReference type="RuleBase" id="RU000363"/>
    </source>
</evidence>
<dbReference type="InterPro" id="IPR036291">
    <property type="entry name" value="NAD(P)-bd_dom_sf"/>
</dbReference>
<dbReference type="PRINTS" id="PR00081">
    <property type="entry name" value="GDHRDH"/>
</dbReference>
<dbReference type="PANTHER" id="PTHR42760">
    <property type="entry name" value="SHORT-CHAIN DEHYDROGENASES/REDUCTASES FAMILY MEMBER"/>
    <property type="match status" value="1"/>
</dbReference>